<dbReference type="EMBL" id="CCSE01000001">
    <property type="protein sequence ID" value="CEA02574.1"/>
    <property type="molecule type" value="Genomic_DNA"/>
</dbReference>
<dbReference type="AlphaFoldDB" id="A0A078M8G0"/>
<dbReference type="RefSeq" id="WP_035810354.1">
    <property type="nucleotide sequence ID" value="NZ_CCSE01000001.1"/>
</dbReference>
<accession>A0A078M8G0</accession>
<evidence type="ECO:0000313" key="1">
    <source>
        <dbReference type="EMBL" id="CEA02574.1"/>
    </source>
</evidence>
<gene>
    <name evidence="1" type="ORF">BN1048_01764</name>
</gene>
<keyword evidence="2" id="KW-1185">Reference proteome</keyword>
<reference evidence="1 2" key="1">
    <citation type="submission" date="2014-07" db="EMBL/GenBank/DDBJ databases">
        <authorList>
            <person name="Urmite Genomes Urmite Genomes"/>
        </authorList>
    </citation>
    <scope>NUCLEOTIDE SEQUENCE [LARGE SCALE GENOMIC DNA]</scope>
    <source>
        <strain evidence="1 2">13MG44_air</strain>
    </source>
</reference>
<organism evidence="1 2">
    <name type="scientific">Jeotgalicoccus saudimassiliensis</name>
    <dbReference type="NCBI Taxonomy" id="1461582"/>
    <lineage>
        <taxon>Bacteria</taxon>
        <taxon>Bacillati</taxon>
        <taxon>Bacillota</taxon>
        <taxon>Bacilli</taxon>
        <taxon>Bacillales</taxon>
        <taxon>Staphylococcaceae</taxon>
        <taxon>Jeotgalicoccus</taxon>
    </lineage>
</organism>
<proteinExistence type="predicted"/>
<dbReference type="STRING" id="1461582.BN1048_01764"/>
<dbReference type="HOGENOM" id="CLU_1852511_0_0_9"/>
<sequence length="138" mass="15792">MARLETFLNETDLLNRIHLLRREHNVTNEHLTIFSNSSFESVELNEDIETKTIDGSAGDKMITYFSAGEPEDRRIGNLGLTHEQEEAYHYALEHHQFILYIDNPDLGGVDRASLKNVPYDADTEVVDMNKVSDDGKRL</sequence>
<name>A0A078M8G0_9STAP</name>
<dbReference type="Proteomes" id="UP000044136">
    <property type="component" value="Unassembled WGS sequence"/>
</dbReference>
<evidence type="ECO:0000313" key="2">
    <source>
        <dbReference type="Proteomes" id="UP000044136"/>
    </source>
</evidence>
<protein>
    <submittedName>
        <fullName evidence="1">Uncharacterized protein</fullName>
    </submittedName>
</protein>